<keyword evidence="1" id="KW-1133">Transmembrane helix</keyword>
<gene>
    <name evidence="2" type="ORF">CLCY_2c02860</name>
</gene>
<feature type="transmembrane region" description="Helical" evidence="1">
    <location>
        <begin position="36"/>
        <end position="54"/>
    </location>
</feature>
<sequence>MALLTQFLITLIIAIVALVAYNFLKPFIFKKAIPNKWVILSLLIIAFFTPLLLPMLYSNIIGSSIFFILITLLALTFVDVLRIEKAEKNKPIVGKPKAKPNRSNKNPR</sequence>
<comment type="caution">
    <text evidence="2">The sequence shown here is derived from an EMBL/GenBank/DDBJ whole genome shotgun (WGS) entry which is preliminary data.</text>
</comment>
<evidence type="ECO:0000313" key="3">
    <source>
        <dbReference type="Proteomes" id="UP000036756"/>
    </source>
</evidence>
<dbReference type="Proteomes" id="UP000036756">
    <property type="component" value="Unassembled WGS sequence"/>
</dbReference>
<keyword evidence="1" id="KW-0472">Membrane</keyword>
<evidence type="ECO:0000256" key="1">
    <source>
        <dbReference type="SAM" id="Phobius"/>
    </source>
</evidence>
<protein>
    <submittedName>
        <fullName evidence="2">Uncharacterized protein</fullName>
    </submittedName>
</protein>
<proteinExistence type="predicted"/>
<dbReference type="RefSeq" id="WP_048570953.1">
    <property type="nucleotide sequence ID" value="NZ_LFVU01000027.1"/>
</dbReference>
<evidence type="ECO:0000313" key="2">
    <source>
        <dbReference type="EMBL" id="KMT21525.1"/>
    </source>
</evidence>
<reference evidence="2 3" key="1">
    <citation type="submission" date="2015-06" db="EMBL/GenBank/DDBJ databases">
        <title>Draft genome sequence of the purine-degrading Clostridium cylindrosporum HC-1 (DSM 605).</title>
        <authorList>
            <person name="Poehlein A."/>
            <person name="Schiel-Bengelsdorf B."/>
            <person name="Bengelsdorf F."/>
            <person name="Daniel R."/>
            <person name="Duerre P."/>
        </authorList>
    </citation>
    <scope>NUCLEOTIDE SEQUENCE [LARGE SCALE GENOMIC DNA]</scope>
    <source>
        <strain evidence="2 3">DSM 605</strain>
    </source>
</reference>
<dbReference type="EMBL" id="LFVU01000027">
    <property type="protein sequence ID" value="KMT21525.1"/>
    <property type="molecule type" value="Genomic_DNA"/>
</dbReference>
<feature type="transmembrane region" description="Helical" evidence="1">
    <location>
        <begin position="60"/>
        <end position="81"/>
    </location>
</feature>
<name>A0A0J8D605_CLOCY</name>
<dbReference type="AlphaFoldDB" id="A0A0J8D605"/>
<dbReference type="STRING" id="1121307.CLCY_2c02860"/>
<organism evidence="2 3">
    <name type="scientific">Clostridium cylindrosporum DSM 605</name>
    <dbReference type="NCBI Taxonomy" id="1121307"/>
    <lineage>
        <taxon>Bacteria</taxon>
        <taxon>Bacillati</taxon>
        <taxon>Bacillota</taxon>
        <taxon>Clostridia</taxon>
        <taxon>Eubacteriales</taxon>
        <taxon>Clostridiaceae</taxon>
        <taxon>Clostridium</taxon>
    </lineage>
</organism>
<keyword evidence="3" id="KW-1185">Reference proteome</keyword>
<accession>A0A0J8D605</accession>
<dbReference type="PATRIC" id="fig|1121307.3.peg.1143"/>
<keyword evidence="1" id="KW-0812">Transmembrane</keyword>
<feature type="transmembrane region" description="Helical" evidence="1">
    <location>
        <begin position="6"/>
        <end position="24"/>
    </location>
</feature>